<dbReference type="PROSITE" id="PS01125">
    <property type="entry name" value="ROK"/>
    <property type="match status" value="1"/>
</dbReference>
<reference evidence="2" key="1">
    <citation type="submission" date="2020-02" db="EMBL/GenBank/DDBJ databases">
        <authorList>
            <person name="Meier V. D."/>
        </authorList>
    </citation>
    <scope>NUCLEOTIDE SEQUENCE</scope>
    <source>
        <strain evidence="2">AVDCRST_MAG55</strain>
    </source>
</reference>
<evidence type="ECO:0000256" key="1">
    <source>
        <dbReference type="ARBA" id="ARBA00006479"/>
    </source>
</evidence>
<comment type="similarity">
    <text evidence="1">Belongs to the ROK (NagC/XylR) family.</text>
</comment>
<gene>
    <name evidence="2" type="ORF">AVDCRST_MAG55-3282</name>
</gene>
<protein>
    <submittedName>
        <fullName evidence="2">Glucokinase</fullName>
        <ecNumber evidence="2">2.7.1.2</ecNumber>
    </submittedName>
</protein>
<keyword evidence="2" id="KW-0418">Kinase</keyword>
<dbReference type="PANTHER" id="PTHR18964">
    <property type="entry name" value="ROK (REPRESSOR, ORF, KINASE) FAMILY"/>
    <property type="match status" value="1"/>
</dbReference>
<dbReference type="InterPro" id="IPR049874">
    <property type="entry name" value="ROK_cs"/>
</dbReference>
<dbReference type="PANTHER" id="PTHR18964:SF173">
    <property type="entry name" value="GLUCOKINASE"/>
    <property type="match status" value="1"/>
</dbReference>
<dbReference type="InterPro" id="IPR043129">
    <property type="entry name" value="ATPase_NBD"/>
</dbReference>
<keyword evidence="2" id="KW-0808">Transferase</keyword>
<dbReference type="EMBL" id="CADCUZ010000166">
    <property type="protein sequence ID" value="CAA9439218.1"/>
    <property type="molecule type" value="Genomic_DNA"/>
</dbReference>
<dbReference type="AlphaFoldDB" id="A0A6J4QA96"/>
<name>A0A6J4QA96_9ACTN</name>
<dbReference type="InterPro" id="IPR000600">
    <property type="entry name" value="ROK"/>
</dbReference>
<dbReference type="EC" id="2.7.1.2" evidence="2"/>
<dbReference type="SUPFAM" id="SSF53067">
    <property type="entry name" value="Actin-like ATPase domain"/>
    <property type="match status" value="1"/>
</dbReference>
<dbReference type="GO" id="GO:0004340">
    <property type="term" value="F:glucokinase activity"/>
    <property type="evidence" value="ECO:0007669"/>
    <property type="project" value="UniProtKB-EC"/>
</dbReference>
<organism evidence="2">
    <name type="scientific">uncultured Rubrobacteraceae bacterium</name>
    <dbReference type="NCBI Taxonomy" id="349277"/>
    <lineage>
        <taxon>Bacteria</taxon>
        <taxon>Bacillati</taxon>
        <taxon>Actinomycetota</taxon>
        <taxon>Rubrobacteria</taxon>
        <taxon>Rubrobacterales</taxon>
        <taxon>Rubrobacteraceae</taxon>
        <taxon>environmental samples</taxon>
    </lineage>
</organism>
<dbReference type="Pfam" id="PF00480">
    <property type="entry name" value="ROK"/>
    <property type="match status" value="1"/>
</dbReference>
<sequence>MNAIGVDVGGTKIAAAVVSAEGEVLNEVRYPTQAVPPNRLVGTIAGAIMEVRDGFEVGGVCLAVPGLIMASVNTVIFSPNLHEIENIRLDEEIGGTTGVRVTVENDANAAAWGEFRYGAGKDVEHQVFITLGTGVGGGVITHGVLLRGAQGAGGELGHVTLDPEGPLCGCGNHGCLEALASGTAIQRRAREFANARPGSALGRLAIQRQVLGEDVTRLAEEGDEAAVSVLEETGRWLGIGVAGFVNMFNPEVVAVGGGASQAGEFILEPVRKEVKLRARSPSRDLAEIKEATLGPASGVLGAAALARGEDGEYVLGPSRRVT</sequence>
<evidence type="ECO:0000313" key="2">
    <source>
        <dbReference type="EMBL" id="CAA9439218.1"/>
    </source>
</evidence>
<proteinExistence type="inferred from homology"/>
<dbReference type="Gene3D" id="3.30.420.40">
    <property type="match status" value="2"/>
</dbReference>
<accession>A0A6J4QA96</accession>